<dbReference type="STRING" id="158787.BSCA_0989"/>
<dbReference type="PANTHER" id="PTHR34135">
    <property type="entry name" value="LYSOZYME"/>
    <property type="match status" value="1"/>
</dbReference>
<dbReference type="InterPro" id="IPR013168">
    <property type="entry name" value="Cpl_7_lyso_C"/>
</dbReference>
<dbReference type="CDD" id="cd00118">
    <property type="entry name" value="LysM"/>
    <property type="match status" value="2"/>
</dbReference>
<dbReference type="EMBL" id="JGZO01000004">
    <property type="protein sequence ID" value="KFI95171.1"/>
    <property type="molecule type" value="Genomic_DNA"/>
</dbReference>
<proteinExistence type="inferred from homology"/>
<reference evidence="7 8" key="1">
    <citation type="submission" date="2014-03" db="EMBL/GenBank/DDBJ databases">
        <title>Genomics of Bifidobacteria.</title>
        <authorList>
            <person name="Ventura M."/>
            <person name="Milani C."/>
            <person name="Lugli G.A."/>
        </authorList>
    </citation>
    <scope>NUCLEOTIDE SEQUENCE [LARGE SCALE GENOMIC DNA]</scope>
    <source>
        <strain evidence="7 8">LMG 21589</strain>
    </source>
</reference>
<name>A0A087DI21_9BIFI</name>
<accession>A0A087DI21</accession>
<dbReference type="EC" id="3.2.1.17" evidence="7"/>
<dbReference type="Pfam" id="PF01183">
    <property type="entry name" value="Glyco_hydro_25"/>
    <property type="match status" value="1"/>
</dbReference>
<feature type="signal peptide" evidence="5">
    <location>
        <begin position="1"/>
        <end position="35"/>
    </location>
</feature>
<evidence type="ECO:0000313" key="7">
    <source>
        <dbReference type="EMBL" id="KFI95171.1"/>
    </source>
</evidence>
<sequence>MIHNKNKPLPLRLLALVIAFVAAVLIGLMPSSALADSGVDASNWQGCITDTRAGQARRAGASFAFIKATEGAGYTDPQADCSMRGLKTAGVRRGVYHFARPDLGNSPEAEADWFNSQTRGYMHDGVIPVLDWEPGGAYNAWTWWALRWLQRVESAWGVKPLIYMSASVIQSANWSNVAGADYGLWVAGYPRGYAGERLRDPGNVPYSVAPWQFAAAWQYSSTGSVAGIGNAIDVNWFYGDAGTWAKYAGGDSTPGTSANPLPAKPAATPQQGAPTGDTDTLARAVIRGDYGNLPTRRLLLGNRYQEVQDRVDQLLANTTPTGNTNGATTSVTVQPGDTMSAIATRTGLWPLSAWRVPSGDLNRIYPGQVVTYNGSGPASGNNATPSRTVTVRSGDTLTGIAARLGISYTQLTGYRSGNPNLIYPGETLRY</sequence>
<dbReference type="eggNOG" id="COG3757">
    <property type="taxonomic scope" value="Bacteria"/>
</dbReference>
<evidence type="ECO:0000313" key="8">
    <source>
        <dbReference type="Proteomes" id="UP000029033"/>
    </source>
</evidence>
<dbReference type="SMART" id="SM00257">
    <property type="entry name" value="LysM"/>
    <property type="match status" value="2"/>
</dbReference>
<dbReference type="Proteomes" id="UP000029033">
    <property type="component" value="Unassembled WGS sequence"/>
</dbReference>
<dbReference type="AlphaFoldDB" id="A0A087DI21"/>
<dbReference type="GeneID" id="85165977"/>
<evidence type="ECO:0000256" key="1">
    <source>
        <dbReference type="ARBA" id="ARBA00010646"/>
    </source>
</evidence>
<dbReference type="SUPFAM" id="SSF51445">
    <property type="entry name" value="(Trans)glycosidases"/>
    <property type="match status" value="1"/>
</dbReference>
<protein>
    <submittedName>
        <fullName evidence="7">Glycoside hydrolase family protein</fullName>
        <ecNumber evidence="7">3.2.1.17</ecNumber>
    </submittedName>
</protein>
<keyword evidence="2 7" id="KW-0378">Hydrolase</keyword>
<dbReference type="PROSITE" id="PS51904">
    <property type="entry name" value="GLYCOSYL_HYDROL_F25_2"/>
    <property type="match status" value="1"/>
</dbReference>
<dbReference type="GO" id="GO:0003796">
    <property type="term" value="F:lysozyme activity"/>
    <property type="evidence" value="ECO:0007669"/>
    <property type="project" value="UniProtKB-EC"/>
</dbReference>
<feature type="chain" id="PRO_5001820158" evidence="5">
    <location>
        <begin position="36"/>
        <end position="430"/>
    </location>
</feature>
<comment type="similarity">
    <text evidence="1">Belongs to the glycosyl hydrolase 25 family.</text>
</comment>
<comment type="caution">
    <text evidence="7">The sequence shown here is derived from an EMBL/GenBank/DDBJ whole genome shotgun (WGS) entry which is preliminary data.</text>
</comment>
<dbReference type="GO" id="GO:0016998">
    <property type="term" value="P:cell wall macromolecule catabolic process"/>
    <property type="evidence" value="ECO:0007669"/>
    <property type="project" value="InterPro"/>
</dbReference>
<dbReference type="GO" id="GO:0009253">
    <property type="term" value="P:peptidoglycan catabolic process"/>
    <property type="evidence" value="ECO:0007669"/>
    <property type="project" value="InterPro"/>
</dbReference>
<dbReference type="GO" id="GO:0016052">
    <property type="term" value="P:carbohydrate catabolic process"/>
    <property type="evidence" value="ECO:0007669"/>
    <property type="project" value="TreeGrafter"/>
</dbReference>
<dbReference type="RefSeq" id="WP_034535415.1">
    <property type="nucleotide sequence ID" value="NZ_JASOEM010000003.1"/>
</dbReference>
<dbReference type="OrthoDB" id="287365at2"/>
<dbReference type="PANTHER" id="PTHR34135:SF2">
    <property type="entry name" value="LYSOZYME"/>
    <property type="match status" value="1"/>
</dbReference>
<gene>
    <name evidence="7" type="ORF">BSCA_0989</name>
</gene>
<keyword evidence="8" id="KW-1185">Reference proteome</keyword>
<evidence type="ECO:0000259" key="6">
    <source>
        <dbReference type="PROSITE" id="PS51782"/>
    </source>
</evidence>
<evidence type="ECO:0000256" key="2">
    <source>
        <dbReference type="ARBA" id="ARBA00022801"/>
    </source>
</evidence>
<dbReference type="InterPro" id="IPR018392">
    <property type="entry name" value="LysM"/>
</dbReference>
<dbReference type="Pfam" id="PF01476">
    <property type="entry name" value="LysM"/>
    <property type="match status" value="2"/>
</dbReference>
<dbReference type="InterPro" id="IPR017853">
    <property type="entry name" value="GH"/>
</dbReference>
<dbReference type="SMART" id="SM00641">
    <property type="entry name" value="Glyco_25"/>
    <property type="match status" value="1"/>
</dbReference>
<dbReference type="InterPro" id="IPR002053">
    <property type="entry name" value="Glyco_hydro_25"/>
</dbReference>
<dbReference type="SUPFAM" id="SSF54106">
    <property type="entry name" value="LysM domain"/>
    <property type="match status" value="1"/>
</dbReference>
<dbReference type="PROSITE" id="PS51782">
    <property type="entry name" value="LYSM"/>
    <property type="match status" value="1"/>
</dbReference>
<organism evidence="7 8">
    <name type="scientific">Bifidobacterium scardovii</name>
    <dbReference type="NCBI Taxonomy" id="158787"/>
    <lineage>
        <taxon>Bacteria</taxon>
        <taxon>Bacillati</taxon>
        <taxon>Actinomycetota</taxon>
        <taxon>Actinomycetes</taxon>
        <taxon>Bifidobacteriales</taxon>
        <taxon>Bifidobacteriaceae</taxon>
        <taxon>Bifidobacterium</taxon>
    </lineage>
</organism>
<evidence type="ECO:0000256" key="5">
    <source>
        <dbReference type="SAM" id="SignalP"/>
    </source>
</evidence>
<dbReference type="eggNOG" id="COG1388">
    <property type="taxonomic scope" value="Bacteria"/>
</dbReference>
<dbReference type="SMART" id="SM01095">
    <property type="entry name" value="Cpl-7"/>
    <property type="match status" value="1"/>
</dbReference>
<dbReference type="Pfam" id="PF08230">
    <property type="entry name" value="CW_7"/>
    <property type="match status" value="1"/>
</dbReference>
<feature type="domain" description="LysM" evidence="6">
    <location>
        <begin position="387"/>
        <end position="430"/>
    </location>
</feature>
<keyword evidence="5" id="KW-0732">Signal</keyword>
<keyword evidence="3 7" id="KW-0326">Glycosidase</keyword>
<dbReference type="Gene3D" id="3.10.350.10">
    <property type="entry name" value="LysM domain"/>
    <property type="match status" value="2"/>
</dbReference>
<evidence type="ECO:0000256" key="3">
    <source>
        <dbReference type="ARBA" id="ARBA00023295"/>
    </source>
</evidence>
<dbReference type="InterPro" id="IPR018077">
    <property type="entry name" value="Glyco_hydro_fam25_subgr"/>
</dbReference>
<dbReference type="Gene3D" id="3.20.20.80">
    <property type="entry name" value="Glycosidases"/>
    <property type="match status" value="1"/>
</dbReference>
<feature type="region of interest" description="Disordered" evidence="4">
    <location>
        <begin position="253"/>
        <end position="277"/>
    </location>
</feature>
<evidence type="ECO:0000256" key="4">
    <source>
        <dbReference type="SAM" id="MobiDB-lite"/>
    </source>
</evidence>
<dbReference type="InterPro" id="IPR036779">
    <property type="entry name" value="LysM_dom_sf"/>
</dbReference>